<organism evidence="1 2">
    <name type="scientific">Aquella oligotrophica</name>
    <dbReference type="NCBI Taxonomy" id="2067065"/>
    <lineage>
        <taxon>Bacteria</taxon>
        <taxon>Pseudomonadati</taxon>
        <taxon>Pseudomonadota</taxon>
        <taxon>Betaproteobacteria</taxon>
        <taxon>Neisseriales</taxon>
        <taxon>Neisseriaceae</taxon>
        <taxon>Aquella</taxon>
    </lineage>
</organism>
<dbReference type="InterPro" id="IPR004951">
    <property type="entry name" value="DUF268_CAE_spp"/>
</dbReference>
<keyword evidence="2" id="KW-1185">Reference proteome</keyword>
<dbReference type="AlphaFoldDB" id="A0A2I7N546"/>
<gene>
    <name evidence="1" type="ORF">CUN60_04510</name>
</gene>
<evidence type="ECO:0008006" key="3">
    <source>
        <dbReference type="Google" id="ProtNLM"/>
    </source>
</evidence>
<proteinExistence type="predicted"/>
<dbReference type="Pfam" id="PF03269">
    <property type="entry name" value="DUF268"/>
    <property type="match status" value="1"/>
</dbReference>
<evidence type="ECO:0000313" key="1">
    <source>
        <dbReference type="EMBL" id="AUR51580.1"/>
    </source>
</evidence>
<dbReference type="InterPro" id="IPR029063">
    <property type="entry name" value="SAM-dependent_MTases_sf"/>
</dbReference>
<evidence type="ECO:0000313" key="2">
    <source>
        <dbReference type="Proteomes" id="UP000236655"/>
    </source>
</evidence>
<dbReference type="EMBL" id="CP024847">
    <property type="protein sequence ID" value="AUR51580.1"/>
    <property type="molecule type" value="Genomic_DNA"/>
</dbReference>
<protein>
    <recommendedName>
        <fullName evidence="3">DUF268 domain-containing protein</fullName>
    </recommendedName>
</protein>
<reference evidence="2" key="1">
    <citation type="submission" date="2017-11" db="EMBL/GenBank/DDBJ databases">
        <authorList>
            <person name="Chan K.G."/>
            <person name="Lee L.S."/>
        </authorList>
    </citation>
    <scope>NUCLEOTIDE SEQUENCE [LARGE SCALE GENOMIC DNA]</scope>
    <source>
        <strain evidence="2">DSM 100970</strain>
    </source>
</reference>
<dbReference type="Gene3D" id="3.40.50.150">
    <property type="entry name" value="Vaccinia Virus protein VP39"/>
    <property type="match status" value="1"/>
</dbReference>
<dbReference type="Proteomes" id="UP000236655">
    <property type="component" value="Chromosome"/>
</dbReference>
<dbReference type="SUPFAM" id="SSF53335">
    <property type="entry name" value="S-adenosyl-L-methionine-dependent methyltransferases"/>
    <property type="match status" value="1"/>
</dbReference>
<sequence>MTMKDSIAIIYKLYKLQTKELFKQLAKLFLFYKEKKVFLANSNQKRFELGQDYPCLLDRTKTTGFDPHYLYHVAWACRKIVAINPSKHIDISSSLNFCANVSAIVPTEFYDFRPADICLDGLVCKSANILDLPHEDNSVESLSCMHVVEHIGLGRYGDSIDYNGDLKAIRELKRVLRADGSLIFVVPISATPEIEFNAHRKYSFEQVMDLFAEFKLIEHALVTDEHQFVINPEPQLYQAQHYGCGCFWFKKR</sequence>
<accession>A0A2I7N546</accession>
<dbReference type="KEGG" id="nba:CUN60_04510"/>
<dbReference type="OrthoDB" id="9792586at2"/>
<name>A0A2I7N546_9NEIS</name>